<protein>
    <recommendedName>
        <fullName evidence="2">HAT C-terminal dimerisation domain-containing protein</fullName>
    </recommendedName>
</protein>
<evidence type="ECO:0000313" key="3">
    <source>
        <dbReference type="EMBL" id="PPR07905.1"/>
    </source>
</evidence>
<evidence type="ECO:0000313" key="4">
    <source>
        <dbReference type="Proteomes" id="UP000284842"/>
    </source>
</evidence>
<evidence type="ECO:0000256" key="1">
    <source>
        <dbReference type="SAM" id="MobiDB-lite"/>
    </source>
</evidence>
<dbReference type="EMBL" id="NHTK01000301">
    <property type="protein sequence ID" value="PPR07905.1"/>
    <property type="molecule type" value="Genomic_DNA"/>
</dbReference>
<sequence>MDDVSVAICDEIALARSSSQRKQIFKDLQINDGAKPRMLILDMKVRWSSTFLMLYRAELLKKYVEEFVVDLMRKESNAEKRRRLQELLLTEDEWETVSKFCNLLQVADDAQHAFSAAARPTLHNALPAIEKMYSKWEKASEMVEYTRFKSALAAGMRKIEEYYERTAESSAHIVCMVLDPRKKFAHFERNWGTDLVNDVKSTVQTKFIEQYNKLRSPPSAASSSSQVSITRDQRNRADNKARHGARRAKIASLSDDEDELEPSSSLPYNPLEPWCSEWDAYLNTHEVVPQTMGIVQWWGLNASRYPTFASLARDYLAIMAASVSSERAFSSAGITISKRRNRLKGDVVEAIECLKCIFHHDLLFRRIVTSSDLSTLHSPLSTLETL</sequence>
<name>A0A409YXZ1_9AGAR</name>
<dbReference type="AlphaFoldDB" id="A0A409YXZ1"/>
<gene>
    <name evidence="3" type="ORF">CVT24_002800</name>
</gene>
<feature type="domain" description="HAT C-terminal dimerisation" evidence="2">
    <location>
        <begin position="278"/>
        <end position="355"/>
    </location>
</feature>
<dbReference type="GO" id="GO:0046983">
    <property type="term" value="F:protein dimerization activity"/>
    <property type="evidence" value="ECO:0007669"/>
    <property type="project" value="InterPro"/>
</dbReference>
<evidence type="ECO:0000259" key="2">
    <source>
        <dbReference type="Pfam" id="PF05699"/>
    </source>
</evidence>
<feature type="region of interest" description="Disordered" evidence="1">
    <location>
        <begin position="214"/>
        <end position="265"/>
    </location>
</feature>
<dbReference type="PANTHER" id="PTHR23272">
    <property type="entry name" value="BED FINGER-RELATED"/>
    <property type="match status" value="1"/>
</dbReference>
<dbReference type="InParanoid" id="A0A409YXZ1"/>
<dbReference type="Proteomes" id="UP000284842">
    <property type="component" value="Unassembled WGS sequence"/>
</dbReference>
<keyword evidence="4" id="KW-1185">Reference proteome</keyword>
<dbReference type="STRING" id="181874.A0A409YXZ1"/>
<dbReference type="SUPFAM" id="SSF53098">
    <property type="entry name" value="Ribonuclease H-like"/>
    <property type="match status" value="1"/>
</dbReference>
<feature type="compositionally biased region" description="Low complexity" evidence="1">
    <location>
        <begin position="216"/>
        <end position="225"/>
    </location>
</feature>
<reference evidence="3 4" key="1">
    <citation type="journal article" date="2018" name="Evol. Lett.">
        <title>Horizontal gene cluster transfer increased hallucinogenic mushroom diversity.</title>
        <authorList>
            <person name="Reynolds H.T."/>
            <person name="Vijayakumar V."/>
            <person name="Gluck-Thaler E."/>
            <person name="Korotkin H.B."/>
            <person name="Matheny P.B."/>
            <person name="Slot J.C."/>
        </authorList>
    </citation>
    <scope>NUCLEOTIDE SEQUENCE [LARGE SCALE GENOMIC DNA]</scope>
    <source>
        <strain evidence="3 4">2629</strain>
    </source>
</reference>
<dbReference type="InterPro" id="IPR012337">
    <property type="entry name" value="RNaseH-like_sf"/>
</dbReference>
<dbReference type="InterPro" id="IPR008906">
    <property type="entry name" value="HATC_C_dom"/>
</dbReference>
<accession>A0A409YXZ1</accession>
<comment type="caution">
    <text evidence="3">The sequence shown here is derived from an EMBL/GenBank/DDBJ whole genome shotgun (WGS) entry which is preliminary data.</text>
</comment>
<proteinExistence type="predicted"/>
<organism evidence="3 4">
    <name type="scientific">Panaeolus cyanescens</name>
    <dbReference type="NCBI Taxonomy" id="181874"/>
    <lineage>
        <taxon>Eukaryota</taxon>
        <taxon>Fungi</taxon>
        <taxon>Dikarya</taxon>
        <taxon>Basidiomycota</taxon>
        <taxon>Agaricomycotina</taxon>
        <taxon>Agaricomycetes</taxon>
        <taxon>Agaricomycetidae</taxon>
        <taxon>Agaricales</taxon>
        <taxon>Agaricineae</taxon>
        <taxon>Galeropsidaceae</taxon>
        <taxon>Panaeolus</taxon>
    </lineage>
</organism>
<dbReference type="OrthoDB" id="3243659at2759"/>
<feature type="compositionally biased region" description="Basic and acidic residues" evidence="1">
    <location>
        <begin position="231"/>
        <end position="241"/>
    </location>
</feature>
<dbReference type="Pfam" id="PF05699">
    <property type="entry name" value="Dimer_Tnp_hAT"/>
    <property type="match status" value="1"/>
</dbReference>